<dbReference type="AlphaFoldDB" id="A0A3L6ZVM6"/>
<organism evidence="4 5">
    <name type="scientific">Mycetocola manganoxydans</name>
    <dbReference type="NCBI Taxonomy" id="699879"/>
    <lineage>
        <taxon>Bacteria</taxon>
        <taxon>Bacillati</taxon>
        <taxon>Actinomycetota</taxon>
        <taxon>Actinomycetes</taxon>
        <taxon>Micrococcales</taxon>
        <taxon>Microbacteriaceae</taxon>
        <taxon>Mycetocola</taxon>
    </lineage>
</organism>
<evidence type="ECO:0000313" key="4">
    <source>
        <dbReference type="EMBL" id="RLP71910.1"/>
    </source>
</evidence>
<comment type="caution">
    <text evidence="4">The sequence shown here is derived from an EMBL/GenBank/DDBJ whole genome shotgun (WGS) entry which is preliminary data.</text>
</comment>
<evidence type="ECO:0000256" key="1">
    <source>
        <dbReference type="ARBA" id="ARBA00006499"/>
    </source>
</evidence>
<dbReference type="InterPro" id="IPR029058">
    <property type="entry name" value="AB_hydrolase_fold"/>
</dbReference>
<comment type="similarity">
    <text evidence="1">Belongs to the AB hydrolase superfamily. AB hydrolase 2 family.</text>
</comment>
<dbReference type="Gene3D" id="3.40.50.1820">
    <property type="entry name" value="alpha/beta hydrolase"/>
    <property type="match status" value="1"/>
</dbReference>
<dbReference type="Proteomes" id="UP000270299">
    <property type="component" value="Unassembled WGS sequence"/>
</dbReference>
<dbReference type="OrthoDB" id="9780848at2"/>
<evidence type="ECO:0000259" key="3">
    <source>
        <dbReference type="Pfam" id="PF02230"/>
    </source>
</evidence>
<keyword evidence="5" id="KW-1185">Reference proteome</keyword>
<reference evidence="4 5" key="1">
    <citation type="submission" date="2018-10" db="EMBL/GenBank/DDBJ databases">
        <authorList>
            <person name="Li J."/>
        </authorList>
    </citation>
    <scope>NUCLEOTIDE SEQUENCE [LARGE SCALE GENOMIC DNA]</scope>
    <source>
        <strain evidence="4 5">CCTCC AB209002</strain>
    </source>
</reference>
<keyword evidence="2" id="KW-0378">Hydrolase</keyword>
<evidence type="ECO:0000256" key="2">
    <source>
        <dbReference type="ARBA" id="ARBA00022801"/>
    </source>
</evidence>
<gene>
    <name evidence="4" type="ORF">D9V29_05595</name>
</gene>
<dbReference type="SUPFAM" id="SSF53474">
    <property type="entry name" value="alpha/beta-Hydrolases"/>
    <property type="match status" value="1"/>
</dbReference>
<dbReference type="RefSeq" id="WP_121672357.1">
    <property type="nucleotide sequence ID" value="NZ_BMXM01000005.1"/>
</dbReference>
<feature type="domain" description="Phospholipase/carboxylesterase/thioesterase" evidence="3">
    <location>
        <begin position="21"/>
        <end position="210"/>
    </location>
</feature>
<dbReference type="InterPro" id="IPR003140">
    <property type="entry name" value="PLipase/COase/thioEstase"/>
</dbReference>
<proteinExistence type="inferred from homology"/>
<dbReference type="InterPro" id="IPR050565">
    <property type="entry name" value="LYPA1-2/EST-like"/>
</dbReference>
<name>A0A3L6ZVM6_9MICO</name>
<dbReference type="EMBL" id="RCUV01000006">
    <property type="protein sequence ID" value="RLP71910.1"/>
    <property type="molecule type" value="Genomic_DNA"/>
</dbReference>
<protein>
    <submittedName>
        <fullName evidence="4">Esterase</fullName>
    </submittedName>
</protein>
<sequence>MITHTIDEDAVLWSASGDDREGRSLLIVLHGYGSNEADLFQLAPFLPLEPVIAALRAPLVAPFPIDGWSWYPIDQPGHPEETGLAASTAAVLSWLDSLPYTPDSVGLLGFSQGGAMSIELLRAAPERFSFAVNLSGYSAINSHPGDEALAERRPPVFWGRGTLDDVIPARAIAHTTEWLPAHSRLVGRVYEGLSHAISQQELADVRAFIERQL</sequence>
<dbReference type="PANTHER" id="PTHR10655">
    <property type="entry name" value="LYSOPHOSPHOLIPASE-RELATED"/>
    <property type="match status" value="1"/>
</dbReference>
<dbReference type="PANTHER" id="PTHR10655:SF17">
    <property type="entry name" value="LYSOPHOSPHOLIPASE-LIKE PROTEIN 1"/>
    <property type="match status" value="1"/>
</dbReference>
<accession>A0A3L6ZVM6</accession>
<dbReference type="GO" id="GO:0016787">
    <property type="term" value="F:hydrolase activity"/>
    <property type="evidence" value="ECO:0007669"/>
    <property type="project" value="UniProtKB-KW"/>
</dbReference>
<dbReference type="Pfam" id="PF02230">
    <property type="entry name" value="Abhydrolase_2"/>
    <property type="match status" value="1"/>
</dbReference>
<evidence type="ECO:0000313" key="5">
    <source>
        <dbReference type="Proteomes" id="UP000270299"/>
    </source>
</evidence>